<evidence type="ECO:0000256" key="4">
    <source>
        <dbReference type="SAM" id="MobiDB-lite"/>
    </source>
</evidence>
<dbReference type="Proteomes" id="UP001287356">
    <property type="component" value="Unassembled WGS sequence"/>
</dbReference>
<dbReference type="SMART" id="SM00248">
    <property type="entry name" value="ANK"/>
    <property type="match status" value="3"/>
</dbReference>
<proteinExistence type="predicted"/>
<keyword evidence="1" id="KW-0677">Repeat</keyword>
<dbReference type="InterPro" id="IPR036770">
    <property type="entry name" value="Ankyrin_rpt-contain_sf"/>
</dbReference>
<evidence type="ECO:0000256" key="1">
    <source>
        <dbReference type="ARBA" id="ARBA00022737"/>
    </source>
</evidence>
<gene>
    <name evidence="5" type="ORF">B0T24DRAFT_676322</name>
</gene>
<dbReference type="AlphaFoldDB" id="A0AAE0TV66"/>
<dbReference type="PROSITE" id="PS50297">
    <property type="entry name" value="ANK_REP_REGION"/>
    <property type="match status" value="1"/>
</dbReference>
<sequence length="582" mass="64178">MKQIPNPGQWLITRVNFPVGEPGLHWSVKKGYEENVRRGIFAAGRVNKHYLGLGGRASATRVTASDGKPTTVLKTPLQLAAIHGRVEIARWLADSTEHINAGFQLATDTHQLEDCHLGKCQYVDSTSSCLDRPCRTALHFAIEKDDVEIARILLQEGASLRTGNPSPLYYAVRLGRDKIVRLMLGTPDENKNGNRCTPGFWATSAKDILARPSLPEIHGSLTLVGEACQIEAERRSAAMIDLLAEAAISIGEGTRRTLFNGGIRFNWPRGSAPDGENTTPLQHVMTRPEGVLTRGDVPLALVRHGARDGIVTADIGNSAASTPTMEPVLLMLRQWRKRIDPLEFLERWWRAERRLDWNEWNAALIQAAKAAGPARADAEWYVAVARFFICECPDFAPAGTFARTVNALAARHDIPFTCAAFFDKFHRTWTFVGPEHAPVVREEADDDHGLLGAYAGVAAAMQSCPLPPPPPPPPKSPSPPPPQLPPRRRRRVTVVAPANGDGDDNGESEIACATYMPYRRPPTPRLVDYSRHRHTGCASVGSRHAHDAAAAPRAILRGEPGIFNYWDPNRNRYRRRDNDGDD</sequence>
<evidence type="ECO:0000313" key="5">
    <source>
        <dbReference type="EMBL" id="KAK3380650.1"/>
    </source>
</evidence>
<reference evidence="5" key="1">
    <citation type="journal article" date="2023" name="Mol. Phylogenet. Evol.">
        <title>Genome-scale phylogeny and comparative genomics of the fungal order Sordariales.</title>
        <authorList>
            <person name="Hensen N."/>
            <person name="Bonometti L."/>
            <person name="Westerberg I."/>
            <person name="Brannstrom I.O."/>
            <person name="Guillou S."/>
            <person name="Cros-Aarteil S."/>
            <person name="Calhoun S."/>
            <person name="Haridas S."/>
            <person name="Kuo A."/>
            <person name="Mondo S."/>
            <person name="Pangilinan J."/>
            <person name="Riley R."/>
            <person name="LaButti K."/>
            <person name="Andreopoulos B."/>
            <person name="Lipzen A."/>
            <person name="Chen C."/>
            <person name="Yan M."/>
            <person name="Daum C."/>
            <person name="Ng V."/>
            <person name="Clum A."/>
            <person name="Steindorff A."/>
            <person name="Ohm R.A."/>
            <person name="Martin F."/>
            <person name="Silar P."/>
            <person name="Natvig D.O."/>
            <person name="Lalanne C."/>
            <person name="Gautier V."/>
            <person name="Ament-Velasquez S.L."/>
            <person name="Kruys A."/>
            <person name="Hutchinson M.I."/>
            <person name="Powell A.J."/>
            <person name="Barry K."/>
            <person name="Miller A.N."/>
            <person name="Grigoriev I.V."/>
            <person name="Debuchy R."/>
            <person name="Gladieux P."/>
            <person name="Hiltunen Thoren M."/>
            <person name="Johannesson H."/>
        </authorList>
    </citation>
    <scope>NUCLEOTIDE SEQUENCE</scope>
    <source>
        <strain evidence="5">CBS 958.72</strain>
    </source>
</reference>
<keyword evidence="2 3" id="KW-0040">ANK repeat</keyword>
<dbReference type="Gene3D" id="1.25.40.20">
    <property type="entry name" value="Ankyrin repeat-containing domain"/>
    <property type="match status" value="1"/>
</dbReference>
<protein>
    <recommendedName>
        <fullName evidence="7">Ankyrin repeat protein</fullName>
    </recommendedName>
</protein>
<keyword evidence="6" id="KW-1185">Reference proteome</keyword>
<evidence type="ECO:0008006" key="7">
    <source>
        <dbReference type="Google" id="ProtNLM"/>
    </source>
</evidence>
<dbReference type="SUPFAM" id="SSF48403">
    <property type="entry name" value="Ankyrin repeat"/>
    <property type="match status" value="1"/>
</dbReference>
<feature type="repeat" description="ANK" evidence="3">
    <location>
        <begin position="133"/>
        <end position="165"/>
    </location>
</feature>
<evidence type="ECO:0000313" key="6">
    <source>
        <dbReference type="Proteomes" id="UP001287356"/>
    </source>
</evidence>
<dbReference type="PROSITE" id="PS50088">
    <property type="entry name" value="ANK_REPEAT"/>
    <property type="match status" value="1"/>
</dbReference>
<evidence type="ECO:0000256" key="3">
    <source>
        <dbReference type="PROSITE-ProRule" id="PRU00023"/>
    </source>
</evidence>
<dbReference type="EMBL" id="JAULSN010000002">
    <property type="protein sequence ID" value="KAK3380650.1"/>
    <property type="molecule type" value="Genomic_DNA"/>
</dbReference>
<organism evidence="5 6">
    <name type="scientific">Lasiosphaeria ovina</name>
    <dbReference type="NCBI Taxonomy" id="92902"/>
    <lineage>
        <taxon>Eukaryota</taxon>
        <taxon>Fungi</taxon>
        <taxon>Dikarya</taxon>
        <taxon>Ascomycota</taxon>
        <taxon>Pezizomycotina</taxon>
        <taxon>Sordariomycetes</taxon>
        <taxon>Sordariomycetidae</taxon>
        <taxon>Sordariales</taxon>
        <taxon>Lasiosphaeriaceae</taxon>
        <taxon>Lasiosphaeria</taxon>
    </lineage>
</organism>
<evidence type="ECO:0000256" key="2">
    <source>
        <dbReference type="ARBA" id="ARBA00023043"/>
    </source>
</evidence>
<reference evidence="5" key="2">
    <citation type="submission" date="2023-06" db="EMBL/GenBank/DDBJ databases">
        <authorList>
            <consortium name="Lawrence Berkeley National Laboratory"/>
            <person name="Haridas S."/>
            <person name="Hensen N."/>
            <person name="Bonometti L."/>
            <person name="Westerberg I."/>
            <person name="Brannstrom I.O."/>
            <person name="Guillou S."/>
            <person name="Cros-Aarteil S."/>
            <person name="Calhoun S."/>
            <person name="Kuo A."/>
            <person name="Mondo S."/>
            <person name="Pangilinan J."/>
            <person name="Riley R."/>
            <person name="Labutti K."/>
            <person name="Andreopoulos B."/>
            <person name="Lipzen A."/>
            <person name="Chen C."/>
            <person name="Yanf M."/>
            <person name="Daum C."/>
            <person name="Ng V."/>
            <person name="Clum A."/>
            <person name="Steindorff A."/>
            <person name="Ohm R."/>
            <person name="Martin F."/>
            <person name="Silar P."/>
            <person name="Natvig D."/>
            <person name="Lalanne C."/>
            <person name="Gautier V."/>
            <person name="Ament-Velasquez S.L."/>
            <person name="Kruys A."/>
            <person name="Hutchinson M.I."/>
            <person name="Powell A.J."/>
            <person name="Barry K."/>
            <person name="Miller A.N."/>
            <person name="Grigoriev I.V."/>
            <person name="Debuchy R."/>
            <person name="Gladieux P."/>
            <person name="Thoren M.H."/>
            <person name="Johannesson H."/>
        </authorList>
    </citation>
    <scope>NUCLEOTIDE SEQUENCE</scope>
    <source>
        <strain evidence="5">CBS 958.72</strain>
    </source>
</reference>
<accession>A0AAE0TV66</accession>
<dbReference type="PANTHER" id="PTHR24203">
    <property type="entry name" value="ANKYRIN REPEAT FAMILY PROTEIN"/>
    <property type="match status" value="1"/>
</dbReference>
<feature type="region of interest" description="Disordered" evidence="4">
    <location>
        <begin position="462"/>
        <end position="489"/>
    </location>
</feature>
<dbReference type="InterPro" id="IPR002110">
    <property type="entry name" value="Ankyrin_rpt"/>
</dbReference>
<comment type="caution">
    <text evidence="5">The sequence shown here is derived from an EMBL/GenBank/DDBJ whole genome shotgun (WGS) entry which is preliminary data.</text>
</comment>
<feature type="compositionally biased region" description="Pro residues" evidence="4">
    <location>
        <begin position="465"/>
        <end position="485"/>
    </location>
</feature>
<name>A0AAE0TV66_9PEZI</name>
<dbReference type="Pfam" id="PF12796">
    <property type="entry name" value="Ank_2"/>
    <property type="match status" value="1"/>
</dbReference>
<dbReference type="PANTHER" id="PTHR24203:SF86">
    <property type="entry name" value="PROTEASOME 26S SUBUNIT, NON-ATPASE 10"/>
    <property type="match status" value="1"/>
</dbReference>